<evidence type="ECO:0000313" key="3">
    <source>
        <dbReference type="EMBL" id="ESQ40643.1"/>
    </source>
</evidence>
<organism evidence="3 4">
    <name type="scientific">Eutrema salsugineum</name>
    <name type="common">Saltwater cress</name>
    <name type="synonym">Sisymbrium salsugineum</name>
    <dbReference type="NCBI Taxonomy" id="72664"/>
    <lineage>
        <taxon>Eukaryota</taxon>
        <taxon>Viridiplantae</taxon>
        <taxon>Streptophyta</taxon>
        <taxon>Embryophyta</taxon>
        <taxon>Tracheophyta</taxon>
        <taxon>Spermatophyta</taxon>
        <taxon>Magnoliopsida</taxon>
        <taxon>eudicotyledons</taxon>
        <taxon>Gunneridae</taxon>
        <taxon>Pentapetalae</taxon>
        <taxon>rosids</taxon>
        <taxon>malvids</taxon>
        <taxon>Brassicales</taxon>
        <taxon>Brassicaceae</taxon>
        <taxon>Eutremeae</taxon>
        <taxon>Eutrema</taxon>
    </lineage>
</organism>
<proteinExistence type="predicted"/>
<evidence type="ECO:0000256" key="1">
    <source>
        <dbReference type="ARBA" id="ARBA00022837"/>
    </source>
</evidence>
<dbReference type="InterPro" id="IPR002048">
    <property type="entry name" value="EF_hand_dom"/>
</dbReference>
<dbReference type="InterPro" id="IPR018247">
    <property type="entry name" value="EF_Hand_1_Ca_BS"/>
</dbReference>
<protein>
    <recommendedName>
        <fullName evidence="2">EF-hand domain-containing protein</fullName>
    </recommendedName>
</protein>
<dbReference type="OMA" id="FHRMISY"/>
<gene>
    <name evidence="3" type="ORF">EUTSA_v10014888mg</name>
</gene>
<reference evidence="3 4" key="1">
    <citation type="journal article" date="2013" name="Front. Plant Sci.">
        <title>The Reference Genome of the Halophytic Plant Eutrema salsugineum.</title>
        <authorList>
            <person name="Yang R."/>
            <person name="Jarvis D.E."/>
            <person name="Chen H."/>
            <person name="Beilstein M.A."/>
            <person name="Grimwood J."/>
            <person name="Jenkins J."/>
            <person name="Shu S."/>
            <person name="Prochnik S."/>
            <person name="Xin M."/>
            <person name="Ma C."/>
            <person name="Schmutz J."/>
            <person name="Wing R.A."/>
            <person name="Mitchell-Olds T."/>
            <person name="Schumaker K.S."/>
            <person name="Wang X."/>
        </authorList>
    </citation>
    <scope>NUCLEOTIDE SEQUENCE [LARGE SCALE GENOMIC DNA]</scope>
</reference>
<dbReference type="SUPFAM" id="SSF47473">
    <property type="entry name" value="EF-hand"/>
    <property type="match status" value="1"/>
</dbReference>
<dbReference type="Gene3D" id="1.10.238.10">
    <property type="entry name" value="EF-hand"/>
    <property type="match status" value="1"/>
</dbReference>
<dbReference type="PROSITE" id="PS00018">
    <property type="entry name" value="EF_HAND_1"/>
    <property type="match status" value="1"/>
</dbReference>
<dbReference type="GO" id="GO:0005509">
    <property type="term" value="F:calcium ion binding"/>
    <property type="evidence" value="ECO:0007669"/>
    <property type="project" value="InterPro"/>
</dbReference>
<keyword evidence="4" id="KW-1185">Reference proteome</keyword>
<sequence>MDLQSKLKIVEDIEADISRIFYSIDTEHLNRLTLPKLNRAFHLQNVPITDDQSQKLFDALDADHDGLITLTEYLRCFRPEYEDYKVRQAFDDADLEKVGSLTTPQAQQALSSLGIQMSLEETEILAFKRFVTQMGRVSFGSFHRMISYGIFRSVEESLNES</sequence>
<evidence type="ECO:0000313" key="4">
    <source>
        <dbReference type="Proteomes" id="UP000030689"/>
    </source>
</evidence>
<accession>V4LLF7</accession>
<evidence type="ECO:0000259" key="2">
    <source>
        <dbReference type="PROSITE" id="PS50222"/>
    </source>
</evidence>
<dbReference type="InterPro" id="IPR011992">
    <property type="entry name" value="EF-hand-dom_pair"/>
</dbReference>
<dbReference type="Gramene" id="ESQ40643">
    <property type="protein sequence ID" value="ESQ40643"/>
    <property type="gene ID" value="EUTSA_v10014888mg"/>
</dbReference>
<dbReference type="KEGG" id="eus:EUTSA_v10014888mg"/>
<dbReference type="EMBL" id="KI517464">
    <property type="protein sequence ID" value="ESQ40643.1"/>
    <property type="molecule type" value="Genomic_DNA"/>
</dbReference>
<dbReference type="Proteomes" id="UP000030689">
    <property type="component" value="Unassembled WGS sequence"/>
</dbReference>
<name>V4LLF7_EUTSA</name>
<dbReference type="PROSITE" id="PS50222">
    <property type="entry name" value="EF_HAND_2"/>
    <property type="match status" value="1"/>
</dbReference>
<keyword evidence="1" id="KW-0106">Calcium</keyword>
<dbReference type="STRING" id="72664.V4LLF7"/>
<dbReference type="AlphaFoldDB" id="V4LLF7"/>
<feature type="domain" description="EF-hand" evidence="2">
    <location>
        <begin position="48"/>
        <end position="83"/>
    </location>
</feature>
<dbReference type="Pfam" id="PF13499">
    <property type="entry name" value="EF-hand_7"/>
    <property type="match status" value="1"/>
</dbReference>